<evidence type="ECO:0000313" key="3">
    <source>
        <dbReference type="EMBL" id="GAE86790.1"/>
    </source>
</evidence>
<dbReference type="Gene3D" id="3.40.50.970">
    <property type="match status" value="1"/>
</dbReference>
<organism evidence="3 4">
    <name type="scientific">Acetivibrio straminisolvens JCM 21531</name>
    <dbReference type="NCBI Taxonomy" id="1294263"/>
    <lineage>
        <taxon>Bacteria</taxon>
        <taxon>Bacillati</taxon>
        <taxon>Bacillota</taxon>
        <taxon>Clostridia</taxon>
        <taxon>Eubacteriales</taxon>
        <taxon>Oscillospiraceae</taxon>
        <taxon>Acetivibrio</taxon>
    </lineage>
</organism>
<dbReference type="SUPFAM" id="SSF52518">
    <property type="entry name" value="Thiamin diphosphate-binding fold (THDP-binding)"/>
    <property type="match status" value="1"/>
</dbReference>
<dbReference type="Pfam" id="PF01855">
    <property type="entry name" value="POR_N"/>
    <property type="match status" value="1"/>
</dbReference>
<protein>
    <submittedName>
        <fullName evidence="3">Pyruvate:ferredoxin oxidoreductase</fullName>
    </submittedName>
</protein>
<dbReference type="AlphaFoldDB" id="W4UZV6"/>
<keyword evidence="4" id="KW-1185">Reference proteome</keyword>
<gene>
    <name evidence="3" type="ORF">JCM21531_114</name>
</gene>
<evidence type="ECO:0000259" key="2">
    <source>
        <dbReference type="Pfam" id="PF01855"/>
    </source>
</evidence>
<sequence>MGDKAFLSENEAVAEGVRLASPHVIAAYPITPQTVVVERLAEMVEDGA</sequence>
<dbReference type="InterPro" id="IPR002880">
    <property type="entry name" value="Pyrv_Fd/Flavodoxin_OxRdtase_N"/>
</dbReference>
<name>W4UZV6_9FIRM</name>
<evidence type="ECO:0000313" key="4">
    <source>
        <dbReference type="Proteomes" id="UP000019109"/>
    </source>
</evidence>
<evidence type="ECO:0000256" key="1">
    <source>
        <dbReference type="ARBA" id="ARBA00023002"/>
    </source>
</evidence>
<dbReference type="Proteomes" id="UP000019109">
    <property type="component" value="Unassembled WGS sequence"/>
</dbReference>
<dbReference type="EMBL" id="BAVR01000001">
    <property type="protein sequence ID" value="GAE86790.1"/>
    <property type="molecule type" value="Genomic_DNA"/>
</dbReference>
<keyword evidence="3" id="KW-0670">Pyruvate</keyword>
<proteinExistence type="predicted"/>
<accession>W4UZV6</accession>
<dbReference type="STRING" id="1294263.JCM21531_114"/>
<reference evidence="3" key="1">
    <citation type="journal article" date="2014" name="Genome Announc.">
        <title>Draft Genome Sequence of Clostridium straminisolvens Strain JCM 21531T, Isolated from a Cellulose-Degrading Bacterial Community.</title>
        <authorList>
            <person name="Yuki M."/>
            <person name="Oshima K."/>
            <person name="Suda W."/>
            <person name="Sakamoto M."/>
            <person name="Kitamura K."/>
            <person name="Iida T."/>
            <person name="Hattori M."/>
            <person name="Ohkuma M."/>
        </authorList>
    </citation>
    <scope>NUCLEOTIDE SEQUENCE [LARGE SCALE GENOMIC DNA]</scope>
    <source>
        <strain evidence="3">JCM 21531</strain>
    </source>
</reference>
<dbReference type="GO" id="GO:0016491">
    <property type="term" value="F:oxidoreductase activity"/>
    <property type="evidence" value="ECO:0007669"/>
    <property type="project" value="UniProtKB-KW"/>
</dbReference>
<comment type="caution">
    <text evidence="3">The sequence shown here is derived from an EMBL/GenBank/DDBJ whole genome shotgun (WGS) entry which is preliminary data.</text>
</comment>
<dbReference type="InterPro" id="IPR029061">
    <property type="entry name" value="THDP-binding"/>
</dbReference>
<feature type="domain" description="Pyruvate flavodoxin/ferredoxin oxidoreductase pyrimidine binding" evidence="2">
    <location>
        <begin position="16"/>
        <end position="47"/>
    </location>
</feature>
<keyword evidence="1" id="KW-0560">Oxidoreductase</keyword>